<evidence type="ECO:0000313" key="5">
    <source>
        <dbReference type="Proteomes" id="UP000064912"/>
    </source>
</evidence>
<evidence type="ECO:0000259" key="3">
    <source>
        <dbReference type="SMART" id="SM00903"/>
    </source>
</evidence>
<dbReference type="InterPro" id="IPR050268">
    <property type="entry name" value="NADH-dep_flavin_reductase"/>
</dbReference>
<proteinExistence type="inferred from homology"/>
<dbReference type="SMART" id="SM00903">
    <property type="entry name" value="Flavin_Reduct"/>
    <property type="match status" value="1"/>
</dbReference>
<reference evidence="4 5" key="1">
    <citation type="submission" date="2015-02" db="EMBL/GenBank/DDBJ databases">
        <title>Genome sequene of Rhodovulum sulfidophilum DSM 2351.</title>
        <authorList>
            <person name="Nagao N."/>
        </authorList>
    </citation>
    <scope>NUCLEOTIDE SEQUENCE [LARGE SCALE GENOMIC DNA]</scope>
    <source>
        <strain evidence="4 5">DSM 2351</strain>
    </source>
</reference>
<protein>
    <submittedName>
        <fullName evidence="4">Nitrilotriacetate monooxygenase</fullName>
    </submittedName>
</protein>
<dbReference type="Proteomes" id="UP000064912">
    <property type="component" value="Chromosome"/>
</dbReference>
<dbReference type="PATRIC" id="fig|35806.4.peg.3117"/>
<dbReference type="SUPFAM" id="SSF50475">
    <property type="entry name" value="FMN-binding split barrel"/>
    <property type="match status" value="1"/>
</dbReference>
<evidence type="ECO:0000313" key="4">
    <source>
        <dbReference type="EMBL" id="BAQ70176.1"/>
    </source>
</evidence>
<keyword evidence="2" id="KW-0560">Oxidoreductase</keyword>
<dbReference type="Gene3D" id="2.30.110.10">
    <property type="entry name" value="Electron Transport, Fmn-binding Protein, Chain A"/>
    <property type="match status" value="1"/>
</dbReference>
<name>A0A0D6B550_RHOSU</name>
<dbReference type="InterPro" id="IPR002563">
    <property type="entry name" value="Flavin_Rdtase-like_dom"/>
</dbReference>
<gene>
    <name evidence="4" type="ORF">NHU_03032</name>
</gene>
<dbReference type="InterPro" id="IPR012349">
    <property type="entry name" value="Split_barrel_FMN-bd"/>
</dbReference>
<feature type="domain" description="Flavin reductase like" evidence="3">
    <location>
        <begin position="21"/>
        <end position="163"/>
    </location>
</feature>
<evidence type="ECO:0000256" key="1">
    <source>
        <dbReference type="ARBA" id="ARBA00008898"/>
    </source>
</evidence>
<keyword evidence="4" id="KW-0503">Monooxygenase</keyword>
<organism evidence="4 5">
    <name type="scientific">Rhodovulum sulfidophilum</name>
    <name type="common">Rhodobacter sulfidophilus</name>
    <dbReference type="NCBI Taxonomy" id="35806"/>
    <lineage>
        <taxon>Bacteria</taxon>
        <taxon>Pseudomonadati</taxon>
        <taxon>Pseudomonadota</taxon>
        <taxon>Alphaproteobacteria</taxon>
        <taxon>Rhodobacterales</taxon>
        <taxon>Paracoccaceae</taxon>
        <taxon>Rhodovulum</taxon>
    </lineage>
</organism>
<dbReference type="PANTHER" id="PTHR30466:SF11">
    <property type="entry name" value="FLAVIN-DEPENDENT MONOOXYGENASE, REDUCTASE SUBUNIT HSAB"/>
    <property type="match status" value="1"/>
</dbReference>
<dbReference type="GO" id="GO:0010181">
    <property type="term" value="F:FMN binding"/>
    <property type="evidence" value="ECO:0007669"/>
    <property type="project" value="InterPro"/>
</dbReference>
<dbReference type="AlphaFoldDB" id="A0A0D6B550"/>
<dbReference type="EMBL" id="AP014800">
    <property type="protein sequence ID" value="BAQ70176.1"/>
    <property type="molecule type" value="Genomic_DNA"/>
</dbReference>
<accession>A0A0D6B550</accession>
<dbReference type="Pfam" id="PF01613">
    <property type="entry name" value="Flavin_Reduct"/>
    <property type="match status" value="1"/>
</dbReference>
<dbReference type="KEGG" id="rsu:NHU_03032"/>
<evidence type="ECO:0000256" key="2">
    <source>
        <dbReference type="ARBA" id="ARBA00023002"/>
    </source>
</evidence>
<dbReference type="GO" id="GO:0042602">
    <property type="term" value="F:riboflavin reductase (NADPH) activity"/>
    <property type="evidence" value="ECO:0007669"/>
    <property type="project" value="TreeGrafter"/>
</dbReference>
<sequence length="173" mass="18525">MGSMNFPAESGFDPRAFRAALGCFATGVTVITAQADGQCVGVTANSFNSLSLTPPLILWSLLKTSSSYPVFEAASHFAVNILAHDQIELSNHFARRSDDKFAEIDVTEGQGGCLLLPGTCAKIQCARENILDGGDHWILIGRVSGFETSDSAPLLYHRGQYSLAQPHPQVAAR</sequence>
<comment type="similarity">
    <text evidence="1">Belongs to the non-flavoprotein flavin reductase family.</text>
</comment>
<dbReference type="PANTHER" id="PTHR30466">
    <property type="entry name" value="FLAVIN REDUCTASE"/>
    <property type="match status" value="1"/>
</dbReference>
<dbReference type="GO" id="GO:0004497">
    <property type="term" value="F:monooxygenase activity"/>
    <property type="evidence" value="ECO:0007669"/>
    <property type="project" value="UniProtKB-KW"/>
</dbReference>